<reference evidence="2" key="2">
    <citation type="submission" date="2010-04" db="EMBL/GenBank/DDBJ databases">
        <authorList>
            <person name="Buell R."/>
            <person name="Hamilton J."/>
            <person name="Hostetler J."/>
        </authorList>
    </citation>
    <scope>NUCLEOTIDE SEQUENCE [LARGE SCALE GENOMIC DNA]</scope>
    <source>
        <strain evidence="2">DAOM:BR144</strain>
    </source>
</reference>
<sequence>MDDCATEQDIDNQLALLEQLTDNLSISTEALIRGSLEESLTELKFEIDGRMNKPEITELMTRVLQRVE</sequence>
<evidence type="ECO:0000313" key="1">
    <source>
        <dbReference type="EnsemblProtists" id="PYU1_T012451"/>
    </source>
</evidence>
<dbReference type="EnsemblProtists" id="PYU1_T012451">
    <property type="protein sequence ID" value="PYU1_T012451"/>
    <property type="gene ID" value="PYU1_G012425"/>
</dbReference>
<dbReference type="EMBL" id="GL376610">
    <property type="status" value="NOT_ANNOTATED_CDS"/>
    <property type="molecule type" value="Genomic_DNA"/>
</dbReference>
<protein>
    <submittedName>
        <fullName evidence="1">Uncharacterized protein</fullName>
    </submittedName>
</protein>
<proteinExistence type="predicted"/>
<organism evidence="1 2">
    <name type="scientific">Globisporangium ultimum (strain ATCC 200006 / CBS 805.95 / DAOM BR144)</name>
    <name type="common">Pythium ultimum</name>
    <dbReference type="NCBI Taxonomy" id="431595"/>
    <lineage>
        <taxon>Eukaryota</taxon>
        <taxon>Sar</taxon>
        <taxon>Stramenopiles</taxon>
        <taxon>Oomycota</taxon>
        <taxon>Peronosporomycetes</taxon>
        <taxon>Pythiales</taxon>
        <taxon>Pythiaceae</taxon>
        <taxon>Globisporangium</taxon>
    </lineage>
</organism>
<dbReference type="InParanoid" id="K3X5F2"/>
<dbReference type="Proteomes" id="UP000019132">
    <property type="component" value="Unassembled WGS sequence"/>
</dbReference>
<evidence type="ECO:0000313" key="2">
    <source>
        <dbReference type="Proteomes" id="UP000019132"/>
    </source>
</evidence>
<dbReference type="AlphaFoldDB" id="K3X5F2"/>
<name>K3X5F2_GLOUD</name>
<dbReference type="VEuPathDB" id="FungiDB:PYU1_G012425"/>
<reference evidence="2" key="1">
    <citation type="journal article" date="2010" name="Genome Biol.">
        <title>Genome sequence of the necrotrophic plant pathogen Pythium ultimum reveals original pathogenicity mechanisms and effector repertoire.</title>
        <authorList>
            <person name="Levesque C.A."/>
            <person name="Brouwer H."/>
            <person name="Cano L."/>
            <person name="Hamilton J.P."/>
            <person name="Holt C."/>
            <person name="Huitema E."/>
            <person name="Raffaele S."/>
            <person name="Robideau G.P."/>
            <person name="Thines M."/>
            <person name="Win J."/>
            <person name="Zerillo M.M."/>
            <person name="Beakes G.W."/>
            <person name="Boore J.L."/>
            <person name="Busam D."/>
            <person name="Dumas B."/>
            <person name="Ferriera S."/>
            <person name="Fuerstenberg S.I."/>
            <person name="Gachon C.M."/>
            <person name="Gaulin E."/>
            <person name="Govers F."/>
            <person name="Grenville-Briggs L."/>
            <person name="Horner N."/>
            <person name="Hostetler J."/>
            <person name="Jiang R.H."/>
            <person name="Johnson J."/>
            <person name="Krajaejun T."/>
            <person name="Lin H."/>
            <person name="Meijer H.J."/>
            <person name="Moore B."/>
            <person name="Morris P."/>
            <person name="Phuntmart V."/>
            <person name="Puiu D."/>
            <person name="Shetty J."/>
            <person name="Stajich J.E."/>
            <person name="Tripathy S."/>
            <person name="Wawra S."/>
            <person name="van West P."/>
            <person name="Whitty B.R."/>
            <person name="Coutinho P.M."/>
            <person name="Henrissat B."/>
            <person name="Martin F."/>
            <person name="Thomas P.D."/>
            <person name="Tyler B.M."/>
            <person name="De Vries R.P."/>
            <person name="Kamoun S."/>
            <person name="Yandell M."/>
            <person name="Tisserat N."/>
            <person name="Buell C.R."/>
        </authorList>
    </citation>
    <scope>NUCLEOTIDE SEQUENCE</scope>
    <source>
        <strain evidence="2">DAOM:BR144</strain>
    </source>
</reference>
<reference evidence="1" key="3">
    <citation type="submission" date="2015-02" db="UniProtKB">
        <authorList>
            <consortium name="EnsemblProtists"/>
        </authorList>
    </citation>
    <scope>IDENTIFICATION</scope>
    <source>
        <strain evidence="1">DAOM BR144</strain>
    </source>
</reference>
<accession>K3X5F2</accession>
<keyword evidence="2" id="KW-1185">Reference proteome</keyword>
<dbReference type="HOGENOM" id="CLU_2799604_0_0_1"/>